<organism evidence="4 5">
    <name type="scientific">Gnathostoma spinigerum</name>
    <dbReference type="NCBI Taxonomy" id="75299"/>
    <lineage>
        <taxon>Eukaryota</taxon>
        <taxon>Metazoa</taxon>
        <taxon>Ecdysozoa</taxon>
        <taxon>Nematoda</taxon>
        <taxon>Chromadorea</taxon>
        <taxon>Rhabditida</taxon>
        <taxon>Spirurina</taxon>
        <taxon>Gnathostomatomorpha</taxon>
        <taxon>Gnathostomatoidea</taxon>
        <taxon>Gnathostomatidae</taxon>
        <taxon>Gnathostoma</taxon>
    </lineage>
</organism>
<dbReference type="InterPro" id="IPR001660">
    <property type="entry name" value="SAM"/>
</dbReference>
<dbReference type="PANTHER" id="PTHR24174">
    <property type="entry name" value="ANKYRIN REPEAT AND STERILE ALPHA MOTIF DOMAIN-CONTAINING PROTEIN 1"/>
    <property type="match status" value="1"/>
</dbReference>
<dbReference type="InterPro" id="IPR033635">
    <property type="entry name" value="ANKS1/Caskin"/>
</dbReference>
<evidence type="ECO:0000313" key="4">
    <source>
        <dbReference type="EMBL" id="MFH4979803.1"/>
    </source>
</evidence>
<dbReference type="Proteomes" id="UP001608902">
    <property type="component" value="Unassembled WGS sequence"/>
</dbReference>
<name>A0ABD6EIT3_9BILA</name>
<dbReference type="SMART" id="SM00454">
    <property type="entry name" value="SAM"/>
    <property type="match status" value="2"/>
</dbReference>
<dbReference type="PROSITE" id="PS50105">
    <property type="entry name" value="SAM_DOMAIN"/>
    <property type="match status" value="2"/>
</dbReference>
<gene>
    <name evidence="4" type="ORF">AB6A40_006512</name>
</gene>
<dbReference type="EMBL" id="JBGFUD010004656">
    <property type="protein sequence ID" value="MFH4979803.1"/>
    <property type="molecule type" value="Genomic_DNA"/>
</dbReference>
<feature type="domain" description="SAM" evidence="3">
    <location>
        <begin position="7"/>
        <end position="70"/>
    </location>
</feature>
<dbReference type="FunFam" id="1.10.150.50:FF:000071">
    <property type="entry name" value="Caskin, isoform D"/>
    <property type="match status" value="1"/>
</dbReference>
<evidence type="ECO:0000259" key="3">
    <source>
        <dbReference type="PROSITE" id="PS50105"/>
    </source>
</evidence>
<evidence type="ECO:0000313" key="5">
    <source>
        <dbReference type="Proteomes" id="UP001608902"/>
    </source>
</evidence>
<evidence type="ECO:0000256" key="2">
    <source>
        <dbReference type="ARBA" id="ARBA00023043"/>
    </source>
</evidence>
<dbReference type="CDD" id="cd09498">
    <property type="entry name" value="SAM_caskin1_2_repeat2"/>
    <property type="match status" value="1"/>
</dbReference>
<dbReference type="SUPFAM" id="SSF47769">
    <property type="entry name" value="SAM/Pointed domain"/>
    <property type="match status" value="2"/>
</dbReference>
<comment type="caution">
    <text evidence="4">The sequence shown here is derived from an EMBL/GenBank/DDBJ whole genome shotgun (WGS) entry which is preliminary data.</text>
</comment>
<dbReference type="PANTHER" id="PTHR24174:SF16">
    <property type="entry name" value="CASKIN-2"/>
    <property type="match status" value="1"/>
</dbReference>
<accession>A0ABD6EIT3</accession>
<keyword evidence="1" id="KW-0677">Repeat</keyword>
<keyword evidence="2" id="KW-0040">ANK repeat</keyword>
<feature type="domain" description="SAM" evidence="3">
    <location>
        <begin position="84"/>
        <end position="141"/>
    </location>
</feature>
<dbReference type="AlphaFoldDB" id="A0ABD6EIT3"/>
<dbReference type="Gene3D" id="1.10.150.50">
    <property type="entry name" value="Transcription Factor, Ets-1"/>
    <property type="match status" value="2"/>
</dbReference>
<evidence type="ECO:0000256" key="1">
    <source>
        <dbReference type="ARBA" id="ARBA00022737"/>
    </source>
</evidence>
<dbReference type="Pfam" id="PF00536">
    <property type="entry name" value="SAM_1"/>
    <property type="match status" value="2"/>
</dbReference>
<dbReference type="InterPro" id="IPR013761">
    <property type="entry name" value="SAM/pointed_sf"/>
</dbReference>
<keyword evidence="5" id="KW-1185">Reference proteome</keyword>
<proteinExistence type="predicted"/>
<sequence length="406" mass="45190">MVAKGVPEIEVLAMWLDSLGYSDYFCLFLKHGYDLATVARITPEDLISLGVKEPNHRKHIIWEIHSWNLADPWPHEAPDGGLREWLALINLPEYSELFESQGFHSVTDVEDLSWEDFEDIGITKLGHLKRLGLALKKLKDHRLIRSTRCDNRVQSVFPKDQHNYFHSSVSPECCTPFPSFLTTPPSSDPASTSSFHRSQKRETFDIYSDYSRSMNTAQNYISTPLRSYKPIVQVFSNHCDLRYSKQGNAAMDHNNSDISATHQNLNPMLLVSNNPTQILSDGSSFINGSTKDTDIQNSVGGGSTLGDFGDYPPPPAPLACEGSIRLLRSAFTEASKSSNSSPASTNGSFHAEQIPSANCDCSTILNYENHSIPANQSFSRTAQLTLDLRKPRKLRNVLNGSLSGII</sequence>
<dbReference type="InterPro" id="IPR035498">
    <property type="entry name" value="Caskin1/2_SAM_2"/>
</dbReference>
<protein>
    <recommendedName>
        <fullName evidence="3">SAM domain-containing protein</fullName>
    </recommendedName>
</protein>
<reference evidence="4 5" key="1">
    <citation type="submission" date="2024-08" db="EMBL/GenBank/DDBJ databases">
        <title>Gnathostoma spinigerum genome.</title>
        <authorList>
            <person name="Gonzalez-Bertolin B."/>
            <person name="Monzon S."/>
            <person name="Zaballos A."/>
            <person name="Jimenez P."/>
            <person name="Dekumyoy P."/>
            <person name="Varona S."/>
            <person name="Cuesta I."/>
            <person name="Sumanam S."/>
            <person name="Adisakwattana P."/>
            <person name="Gasser R.B."/>
            <person name="Hernandez-Gonzalez A."/>
            <person name="Young N.D."/>
            <person name="Perteguer M.J."/>
        </authorList>
    </citation>
    <scope>NUCLEOTIDE SEQUENCE [LARGE SCALE GENOMIC DNA]</scope>
    <source>
        <strain evidence="4">AL3</strain>
        <tissue evidence="4">Liver</tissue>
    </source>
</reference>